<name>A0A835LXM3_9MAGN</name>
<reference evidence="1 2" key="1">
    <citation type="submission" date="2020-10" db="EMBL/GenBank/DDBJ databases">
        <title>The Coptis chinensis genome and diversification of protoberbering-type alkaloids.</title>
        <authorList>
            <person name="Wang B."/>
            <person name="Shu S."/>
            <person name="Song C."/>
            <person name="Liu Y."/>
        </authorList>
    </citation>
    <scope>NUCLEOTIDE SEQUENCE [LARGE SCALE GENOMIC DNA]</scope>
    <source>
        <strain evidence="1">HL-2020</strain>
        <tissue evidence="1">Leaf</tissue>
    </source>
</reference>
<dbReference type="EMBL" id="JADFTS010000004">
    <property type="protein sequence ID" value="KAF9611335.1"/>
    <property type="molecule type" value="Genomic_DNA"/>
</dbReference>
<accession>A0A835LXM3</accession>
<gene>
    <name evidence="1" type="ORF">IFM89_030124</name>
</gene>
<sequence>MEVEKNMSPQSFPMNGGDGRYSYVKNFTFQRGVNTTKDSINKVIAESLEIESFSASNSFTMAELGCSTGPNTFEALQNILEAVQLKFQQFQSLVVSVPEFEFKVYFNDHVDNDFNTLFKSIPLDKSYLVAGVPGSFFGRLFPKASLQFMYSSYSLHWLSTVPTQLLDKSSSAWNKGRISYVNAQKKFLRRIPLSLQKIWVHFSMLARAVEVVPGELMALILLASRDENLPPKHTNIIEDLLGSCLMVSWIWLR</sequence>
<dbReference type="SUPFAM" id="SSF53335">
    <property type="entry name" value="S-adenosyl-L-methionine-dependent methyltransferases"/>
    <property type="match status" value="1"/>
</dbReference>
<dbReference type="Pfam" id="PF03492">
    <property type="entry name" value="Methyltransf_7"/>
    <property type="match status" value="1"/>
</dbReference>
<dbReference type="Proteomes" id="UP000631114">
    <property type="component" value="Unassembled WGS sequence"/>
</dbReference>
<dbReference type="PANTHER" id="PTHR31009">
    <property type="entry name" value="S-ADENOSYL-L-METHIONINE:CARBOXYL METHYLTRANSFERASE FAMILY PROTEIN"/>
    <property type="match status" value="1"/>
</dbReference>
<proteinExistence type="predicted"/>
<dbReference type="Gene3D" id="3.40.50.150">
    <property type="entry name" value="Vaccinia Virus protein VP39"/>
    <property type="match status" value="1"/>
</dbReference>
<dbReference type="InterPro" id="IPR005299">
    <property type="entry name" value="MeTrfase_7"/>
</dbReference>
<evidence type="ECO:0000313" key="1">
    <source>
        <dbReference type="EMBL" id="KAF9611335.1"/>
    </source>
</evidence>
<comment type="caution">
    <text evidence="1">The sequence shown here is derived from an EMBL/GenBank/DDBJ whole genome shotgun (WGS) entry which is preliminary data.</text>
</comment>
<protein>
    <submittedName>
        <fullName evidence="1">Uncharacterized protein</fullName>
    </submittedName>
</protein>
<organism evidence="1 2">
    <name type="scientific">Coptis chinensis</name>
    <dbReference type="NCBI Taxonomy" id="261450"/>
    <lineage>
        <taxon>Eukaryota</taxon>
        <taxon>Viridiplantae</taxon>
        <taxon>Streptophyta</taxon>
        <taxon>Embryophyta</taxon>
        <taxon>Tracheophyta</taxon>
        <taxon>Spermatophyta</taxon>
        <taxon>Magnoliopsida</taxon>
        <taxon>Ranunculales</taxon>
        <taxon>Ranunculaceae</taxon>
        <taxon>Coptidoideae</taxon>
        <taxon>Coptis</taxon>
    </lineage>
</organism>
<evidence type="ECO:0000313" key="2">
    <source>
        <dbReference type="Proteomes" id="UP000631114"/>
    </source>
</evidence>
<keyword evidence="2" id="KW-1185">Reference proteome</keyword>
<dbReference type="AlphaFoldDB" id="A0A835LXM3"/>
<dbReference type="OrthoDB" id="1523883at2759"/>
<dbReference type="InterPro" id="IPR029063">
    <property type="entry name" value="SAM-dependent_MTases_sf"/>
</dbReference>
<dbReference type="GO" id="GO:0008168">
    <property type="term" value="F:methyltransferase activity"/>
    <property type="evidence" value="ECO:0007669"/>
    <property type="project" value="InterPro"/>
</dbReference>